<dbReference type="EMBL" id="JAGGNH010000003">
    <property type="protein sequence ID" value="KAJ0978140.1"/>
    <property type="molecule type" value="Genomic_DNA"/>
</dbReference>
<reference evidence="2" key="1">
    <citation type="submission" date="2021-03" db="EMBL/GenBank/DDBJ databases">
        <authorList>
            <person name="Li Z."/>
            <person name="Yang C."/>
        </authorList>
    </citation>
    <scope>NUCLEOTIDE SEQUENCE</scope>
    <source>
        <strain evidence="2">Dzin_1.0</strain>
        <tissue evidence="2">Leaf</tissue>
    </source>
</reference>
<dbReference type="AlphaFoldDB" id="A0A9D5CQX5"/>
<evidence type="ECO:0000313" key="2">
    <source>
        <dbReference type="EMBL" id="KAJ0978140.1"/>
    </source>
</evidence>
<dbReference type="Proteomes" id="UP001085076">
    <property type="component" value="Miscellaneous, Linkage group lg03"/>
</dbReference>
<dbReference type="InterPro" id="IPR029063">
    <property type="entry name" value="SAM-dependent_MTases_sf"/>
</dbReference>
<protein>
    <recommendedName>
        <fullName evidence="1">Methyltransferase type 11 domain-containing protein</fullName>
    </recommendedName>
</protein>
<evidence type="ECO:0000259" key="1">
    <source>
        <dbReference type="Pfam" id="PF08241"/>
    </source>
</evidence>
<dbReference type="PANTHER" id="PTHR45180:SF1">
    <property type="entry name" value="OS01G0307686 PROTEIN"/>
    <property type="match status" value="1"/>
</dbReference>
<dbReference type="GO" id="GO:0008757">
    <property type="term" value="F:S-adenosylmethionine-dependent methyltransferase activity"/>
    <property type="evidence" value="ECO:0007669"/>
    <property type="project" value="InterPro"/>
</dbReference>
<dbReference type="Gene3D" id="3.40.50.150">
    <property type="entry name" value="Vaccinia Virus protein VP39"/>
    <property type="match status" value="1"/>
</dbReference>
<dbReference type="InterPro" id="IPR013216">
    <property type="entry name" value="Methyltransf_11"/>
</dbReference>
<dbReference type="PANTHER" id="PTHR45180">
    <property type="entry name" value="OS01G0307686 PROTEIN"/>
    <property type="match status" value="1"/>
</dbReference>
<dbReference type="Pfam" id="PF08241">
    <property type="entry name" value="Methyltransf_11"/>
    <property type="match status" value="1"/>
</dbReference>
<dbReference type="SUPFAM" id="SSF53335">
    <property type="entry name" value="S-adenosyl-L-methionine-dependent methyltransferases"/>
    <property type="match status" value="1"/>
</dbReference>
<dbReference type="CDD" id="cd02440">
    <property type="entry name" value="AdoMet_MTases"/>
    <property type="match status" value="1"/>
</dbReference>
<proteinExistence type="predicted"/>
<keyword evidence="3" id="KW-1185">Reference proteome</keyword>
<reference evidence="2" key="2">
    <citation type="journal article" date="2022" name="Hortic Res">
        <title>The genome of Dioscorea zingiberensis sheds light on the biosynthesis, origin and evolution of the medicinally important diosgenin saponins.</title>
        <authorList>
            <person name="Li Y."/>
            <person name="Tan C."/>
            <person name="Li Z."/>
            <person name="Guo J."/>
            <person name="Li S."/>
            <person name="Chen X."/>
            <person name="Wang C."/>
            <person name="Dai X."/>
            <person name="Yang H."/>
            <person name="Song W."/>
            <person name="Hou L."/>
            <person name="Xu J."/>
            <person name="Tong Z."/>
            <person name="Xu A."/>
            <person name="Yuan X."/>
            <person name="Wang W."/>
            <person name="Yang Q."/>
            <person name="Chen L."/>
            <person name="Sun Z."/>
            <person name="Wang K."/>
            <person name="Pan B."/>
            <person name="Chen J."/>
            <person name="Bao Y."/>
            <person name="Liu F."/>
            <person name="Qi X."/>
            <person name="Gang D.R."/>
            <person name="Wen J."/>
            <person name="Li J."/>
        </authorList>
    </citation>
    <scope>NUCLEOTIDE SEQUENCE</scope>
    <source>
        <strain evidence="2">Dzin_1.0</strain>
    </source>
</reference>
<comment type="caution">
    <text evidence="2">The sequence shown here is derived from an EMBL/GenBank/DDBJ whole genome shotgun (WGS) entry which is preliminary data.</text>
</comment>
<evidence type="ECO:0000313" key="3">
    <source>
        <dbReference type="Proteomes" id="UP001085076"/>
    </source>
</evidence>
<sequence>MAELFKKQGKEYAQARPSYPPELFAFITSKTPEHHLAWDVGTGNGQAALSLAQVFKKVIATDTSQGQLSLAAKHPNIQYQHTPPTMSIPELEHLVTPPGTVDAITVAQALHWFANPGFFSLVKHVLKPQGVFSAWCYTLPSTNDAQVDGVLKRLYSESAGFWSPERRMVDEEYRSIEFPFDPVGGEKSTGPFEFESVRRMELEEYVSYIRSWSAYQTAKEKGVELLTDEVVGELERAWVGGGKDAKEVKFPVFLRIGKLTESM</sequence>
<gene>
    <name evidence="2" type="ORF">J5N97_013614</name>
</gene>
<accession>A0A9D5CQX5</accession>
<feature type="domain" description="Methyltransferase type 11" evidence="1">
    <location>
        <begin position="39"/>
        <end position="132"/>
    </location>
</feature>
<name>A0A9D5CQX5_9LILI</name>
<organism evidence="2 3">
    <name type="scientific">Dioscorea zingiberensis</name>
    <dbReference type="NCBI Taxonomy" id="325984"/>
    <lineage>
        <taxon>Eukaryota</taxon>
        <taxon>Viridiplantae</taxon>
        <taxon>Streptophyta</taxon>
        <taxon>Embryophyta</taxon>
        <taxon>Tracheophyta</taxon>
        <taxon>Spermatophyta</taxon>
        <taxon>Magnoliopsida</taxon>
        <taxon>Liliopsida</taxon>
        <taxon>Dioscoreales</taxon>
        <taxon>Dioscoreaceae</taxon>
        <taxon>Dioscorea</taxon>
    </lineage>
</organism>
<dbReference type="OrthoDB" id="10027013at2759"/>